<dbReference type="Proteomes" id="UP001153620">
    <property type="component" value="Chromosome 3"/>
</dbReference>
<sequence>MQVKYGMNQKRMQLSLLLCTGEFPKNIDDVIKLSLFIKKLKDTFDKTESNKNVSRKLVSWREEKELKLSECHWKLMAVEHFLIRIK</sequence>
<evidence type="ECO:0000313" key="1">
    <source>
        <dbReference type="EMBL" id="CAG9809364.1"/>
    </source>
</evidence>
<evidence type="ECO:0000313" key="2">
    <source>
        <dbReference type="Proteomes" id="UP001153620"/>
    </source>
</evidence>
<dbReference type="EMBL" id="OU895879">
    <property type="protein sequence ID" value="CAG9809364.1"/>
    <property type="molecule type" value="Genomic_DNA"/>
</dbReference>
<proteinExistence type="predicted"/>
<organism evidence="1 2">
    <name type="scientific">Chironomus riparius</name>
    <dbReference type="NCBI Taxonomy" id="315576"/>
    <lineage>
        <taxon>Eukaryota</taxon>
        <taxon>Metazoa</taxon>
        <taxon>Ecdysozoa</taxon>
        <taxon>Arthropoda</taxon>
        <taxon>Hexapoda</taxon>
        <taxon>Insecta</taxon>
        <taxon>Pterygota</taxon>
        <taxon>Neoptera</taxon>
        <taxon>Endopterygota</taxon>
        <taxon>Diptera</taxon>
        <taxon>Nematocera</taxon>
        <taxon>Chironomoidea</taxon>
        <taxon>Chironomidae</taxon>
        <taxon>Chironominae</taxon>
        <taxon>Chironomus</taxon>
    </lineage>
</organism>
<reference evidence="1" key="1">
    <citation type="submission" date="2022-01" db="EMBL/GenBank/DDBJ databases">
        <authorList>
            <person name="King R."/>
        </authorList>
    </citation>
    <scope>NUCLEOTIDE SEQUENCE</scope>
</reference>
<reference evidence="1" key="2">
    <citation type="submission" date="2022-10" db="EMBL/GenBank/DDBJ databases">
        <authorList>
            <consortium name="ENA_rothamsted_submissions"/>
            <consortium name="culmorum"/>
            <person name="King R."/>
        </authorList>
    </citation>
    <scope>NUCLEOTIDE SEQUENCE</scope>
</reference>
<accession>A0A9N9S6Y9</accession>
<name>A0A9N9S6Y9_9DIPT</name>
<gene>
    <name evidence="1" type="ORF">CHIRRI_LOCUS12191</name>
</gene>
<dbReference type="AlphaFoldDB" id="A0A9N9S6Y9"/>
<protein>
    <submittedName>
        <fullName evidence="1">Uncharacterized protein</fullName>
    </submittedName>
</protein>
<keyword evidence="2" id="KW-1185">Reference proteome</keyword>